<protein>
    <submittedName>
        <fullName evidence="2">Uncharacterized protein</fullName>
    </submittedName>
</protein>
<evidence type="ECO:0000313" key="3">
    <source>
        <dbReference type="Proteomes" id="UP000308549"/>
    </source>
</evidence>
<dbReference type="AlphaFoldDB" id="A0A4U0TPJ6"/>
<sequence length="502" mass="55021">MAPKSALITAGTTDFSKKRAPVHPLTTQGKIAKATAQAQNKKRIPREKPIDPNAKPKKKALPPPWEPSVVPKPDRAQNKTKRPSTPMTTQQKIAMANAKQRAKGGVPAAVKPSASDAKNKASAIPKPPLTPTLMSHAASVNTYQKKEGERRKVTMRRTQKAERFARIRRAAALKNPRIKELWESIEVKVFVRRAQSASDSGELDLESLLAQVEKVSGLREKLKALLDAGVLPGTASGLQDLTLVDLEPAAEAFRFMSLPKSVRAEIYDWTVVETKAFVRPDSPPGCEQPGLAMVDRKLRGEVLPIYYGKNKFAIDLAPDLSSNLEVSEVKTTLTSSVPKTATKRPATGLLAIAKWAAALQKGDWFEYIRHWVFDYVPPSGDLPAFSMGSGKTPHFPGEQDDESFTVSLDTGCPRETNKPGSMRHLEVHRGAQCLMPGFMEFEQCATHSPPKWLREAVDTLLDKAKTQGGVDGGKIVGLAKSIRTRVQDLADCRCDWAMTTIE</sequence>
<dbReference type="EMBL" id="NAJL01000049">
    <property type="protein sequence ID" value="TKA23978.1"/>
    <property type="molecule type" value="Genomic_DNA"/>
</dbReference>
<evidence type="ECO:0000313" key="2">
    <source>
        <dbReference type="EMBL" id="TKA23978.1"/>
    </source>
</evidence>
<evidence type="ECO:0000256" key="1">
    <source>
        <dbReference type="SAM" id="MobiDB-lite"/>
    </source>
</evidence>
<reference evidence="2 3" key="1">
    <citation type="submission" date="2017-03" db="EMBL/GenBank/DDBJ databases">
        <title>Genomes of endolithic fungi from Antarctica.</title>
        <authorList>
            <person name="Coleine C."/>
            <person name="Masonjones S."/>
            <person name="Stajich J.E."/>
        </authorList>
    </citation>
    <scope>NUCLEOTIDE SEQUENCE [LARGE SCALE GENOMIC DNA]</scope>
    <source>
        <strain evidence="2 3">CCFEE 6315</strain>
    </source>
</reference>
<dbReference type="OrthoDB" id="62952at2759"/>
<keyword evidence="3" id="KW-1185">Reference proteome</keyword>
<feature type="region of interest" description="Disordered" evidence="1">
    <location>
        <begin position="141"/>
        <end position="160"/>
    </location>
</feature>
<accession>A0A4U0TPJ6</accession>
<gene>
    <name evidence="2" type="ORF">B0A50_06484</name>
</gene>
<feature type="region of interest" description="Disordered" evidence="1">
    <location>
        <begin position="1"/>
        <end position="133"/>
    </location>
</feature>
<name>A0A4U0TPJ6_9PEZI</name>
<dbReference type="Proteomes" id="UP000308549">
    <property type="component" value="Unassembled WGS sequence"/>
</dbReference>
<organism evidence="2 3">
    <name type="scientific">Salinomyces thailandicus</name>
    <dbReference type="NCBI Taxonomy" id="706561"/>
    <lineage>
        <taxon>Eukaryota</taxon>
        <taxon>Fungi</taxon>
        <taxon>Dikarya</taxon>
        <taxon>Ascomycota</taxon>
        <taxon>Pezizomycotina</taxon>
        <taxon>Dothideomycetes</taxon>
        <taxon>Dothideomycetidae</taxon>
        <taxon>Mycosphaerellales</taxon>
        <taxon>Teratosphaeriaceae</taxon>
        <taxon>Salinomyces</taxon>
    </lineage>
</organism>
<proteinExistence type="predicted"/>
<feature type="compositionally biased region" description="Polar residues" evidence="1">
    <location>
        <begin position="83"/>
        <end position="92"/>
    </location>
</feature>
<comment type="caution">
    <text evidence="2">The sequence shown here is derived from an EMBL/GenBank/DDBJ whole genome shotgun (WGS) entry which is preliminary data.</text>
</comment>